<dbReference type="SUPFAM" id="SSF55031">
    <property type="entry name" value="Bacterial exopeptidase dimerisation domain"/>
    <property type="match status" value="1"/>
</dbReference>
<dbReference type="AlphaFoldDB" id="A0A9X7Z798"/>
<dbReference type="GO" id="GO:0016805">
    <property type="term" value="F:dipeptidase activity"/>
    <property type="evidence" value="ECO:0007669"/>
    <property type="project" value="TreeGrafter"/>
</dbReference>
<dbReference type="FunFam" id="3.30.70.360:FF:000004">
    <property type="entry name" value="Peptidase M20 domain-containing protein 2"/>
    <property type="match status" value="1"/>
</dbReference>
<dbReference type="InterPro" id="IPR052030">
    <property type="entry name" value="Peptidase_M20/M20A_hydrolases"/>
</dbReference>
<dbReference type="Proteomes" id="UP000663505">
    <property type="component" value="Chromosome"/>
</dbReference>
<dbReference type="PANTHER" id="PTHR30575:SF0">
    <property type="entry name" value="XAA-ARG DIPEPTIDASE"/>
    <property type="match status" value="1"/>
</dbReference>
<dbReference type="SUPFAM" id="SSF53187">
    <property type="entry name" value="Zn-dependent exopeptidases"/>
    <property type="match status" value="1"/>
</dbReference>
<gene>
    <name evidence="1" type="ORF">JZ786_22210</name>
</gene>
<evidence type="ECO:0000313" key="2">
    <source>
        <dbReference type="Proteomes" id="UP000663505"/>
    </source>
</evidence>
<dbReference type="InterPro" id="IPR017439">
    <property type="entry name" value="Amidohydrolase"/>
</dbReference>
<name>A0A9X7Z798_9BACL</name>
<dbReference type="Gene3D" id="3.30.70.360">
    <property type="match status" value="1"/>
</dbReference>
<protein>
    <submittedName>
        <fullName evidence="1">Amidohydrolase</fullName>
    </submittedName>
</protein>
<dbReference type="InterPro" id="IPR036264">
    <property type="entry name" value="Bact_exopeptidase_dim_dom"/>
</dbReference>
<dbReference type="Pfam" id="PF01546">
    <property type="entry name" value="Peptidase_M20"/>
    <property type="match status" value="1"/>
</dbReference>
<dbReference type="InterPro" id="IPR017145">
    <property type="entry name" value="Aminobenzoyl-glu_utiliz_pB"/>
</dbReference>
<accession>A0A9X7Z798</accession>
<dbReference type="EMBL" id="CP071182">
    <property type="protein sequence ID" value="QSO47090.1"/>
    <property type="molecule type" value="Genomic_DNA"/>
</dbReference>
<dbReference type="GO" id="GO:0046657">
    <property type="term" value="P:folic acid catabolic process"/>
    <property type="evidence" value="ECO:0007669"/>
    <property type="project" value="TreeGrafter"/>
</dbReference>
<dbReference type="NCBIfam" id="TIGR01891">
    <property type="entry name" value="amidohydrolases"/>
    <property type="match status" value="1"/>
</dbReference>
<evidence type="ECO:0000313" key="1">
    <source>
        <dbReference type="EMBL" id="QSO47090.1"/>
    </source>
</evidence>
<dbReference type="GO" id="GO:0071713">
    <property type="term" value="F:para-aminobenzoyl-glutamate hydrolase activity"/>
    <property type="evidence" value="ECO:0007669"/>
    <property type="project" value="TreeGrafter"/>
</dbReference>
<dbReference type="PANTHER" id="PTHR30575">
    <property type="entry name" value="PEPTIDASE M20"/>
    <property type="match status" value="1"/>
</dbReference>
<dbReference type="Gene3D" id="3.40.630.10">
    <property type="entry name" value="Zn peptidases"/>
    <property type="match status" value="2"/>
</dbReference>
<dbReference type="CDD" id="cd05673">
    <property type="entry name" value="M20_Acy1L2_AbgB"/>
    <property type="match status" value="1"/>
</dbReference>
<sequence length="476" mass="51397">MPTRVNDVTLENRISQIIESKREDLIDISNQIWNFAETRFEEYQSAELLCQGLEREGFSVERGVGGIPTAFIGSVGSGSPVVAILGEFDALSGLSQQPGSAVKTPIQQGGNGHGCGHNLLGTGAFAAAIALKQMVEELRMPGTIRYYGCPGEEGGSGKTYMVRAGLFDDVDFSVTWHPMGHNGIMAARSLANYQVYYRFKGTSSHAAASPHLGRSALDAVEMMNVGVNYLREHVIPEARLHYAVTNAGGRSPNVVQAEADVLYLIRAPKVSQVEEIYQRVCNIARGAALMTDTEVEIVFDKACSNLVQNKTLEDVMQEKFTIFGIPDYDEHELEFAKNLRATLSDAERGSVRDPAIRDKDIADKISPPEALSEATSGGYGSTDVGDVSWVTPTAQCNTACWVVGTTAHTWQVVTIGATSIAHKGMLHAGKVMAATALEMMQNPSLREAAKAELKERIGNETYVCPIPAEVLPAASR</sequence>
<dbReference type="GO" id="GO:0005737">
    <property type="term" value="C:cytoplasm"/>
    <property type="evidence" value="ECO:0007669"/>
    <property type="project" value="TreeGrafter"/>
</dbReference>
<proteinExistence type="predicted"/>
<reference evidence="1 2" key="1">
    <citation type="submission" date="2021-02" db="EMBL/GenBank/DDBJ databases">
        <title>Alicyclobacillus curvatus sp. nov. and Alicyclobacillus mengziensis sp. nov., two acidophilic bacteria isolated from acid mine drainage.</title>
        <authorList>
            <person name="Huang Y."/>
        </authorList>
    </citation>
    <scope>NUCLEOTIDE SEQUENCE [LARGE SCALE GENOMIC DNA]</scope>
    <source>
        <strain evidence="1 2">S30H14</strain>
    </source>
</reference>
<dbReference type="RefSeq" id="WP_206656452.1">
    <property type="nucleotide sequence ID" value="NZ_CP071182.1"/>
</dbReference>
<dbReference type="PIRSF" id="PIRSF037227">
    <property type="entry name" value="Aminobenzoyl-glu_utiliz_pB"/>
    <property type="match status" value="1"/>
</dbReference>
<dbReference type="InterPro" id="IPR002933">
    <property type="entry name" value="Peptidase_M20"/>
</dbReference>
<keyword evidence="2" id="KW-1185">Reference proteome</keyword>
<dbReference type="KEGG" id="afx:JZ786_22210"/>
<organism evidence="1 2">
    <name type="scientific">Alicyclobacillus mengziensis</name>
    <dbReference type="NCBI Taxonomy" id="2931921"/>
    <lineage>
        <taxon>Bacteria</taxon>
        <taxon>Bacillati</taxon>
        <taxon>Bacillota</taxon>
        <taxon>Bacilli</taxon>
        <taxon>Bacillales</taxon>
        <taxon>Alicyclobacillaceae</taxon>
        <taxon>Alicyclobacillus</taxon>
    </lineage>
</organism>